<dbReference type="PANTHER" id="PTHR22642">
    <property type="entry name" value="IMIDAZOLONEPROPIONASE"/>
    <property type="match status" value="1"/>
</dbReference>
<dbReference type="EMBL" id="VDCS01000008">
    <property type="protein sequence ID" value="TNJ44300.1"/>
    <property type="molecule type" value="Genomic_DNA"/>
</dbReference>
<dbReference type="GO" id="GO:0016810">
    <property type="term" value="F:hydrolase activity, acting on carbon-nitrogen (but not peptide) bonds"/>
    <property type="evidence" value="ECO:0007669"/>
    <property type="project" value="InterPro"/>
</dbReference>
<dbReference type="CDD" id="cd01300">
    <property type="entry name" value="YtcJ_like"/>
    <property type="match status" value="1"/>
</dbReference>
<dbReference type="Gene3D" id="2.30.40.10">
    <property type="entry name" value="Urease, subunit C, domain 1"/>
    <property type="match status" value="1"/>
</dbReference>
<comment type="caution">
    <text evidence="2">The sequence shown here is derived from an EMBL/GenBank/DDBJ whole genome shotgun (WGS) entry which is preliminary data.</text>
</comment>
<feature type="domain" description="Amidohydrolase 3" evidence="1">
    <location>
        <begin position="82"/>
        <end position="570"/>
    </location>
</feature>
<dbReference type="PROSITE" id="PS51257">
    <property type="entry name" value="PROKAR_LIPOPROTEIN"/>
    <property type="match status" value="1"/>
</dbReference>
<sequence length="575" mass="63994">MKLTNQRKTAIILLVLSMCFTFGCKQEKKESFDAQLYFGGDILTMKGATPTYTEALVVKEDKIAFVGTLNEAEKQFSNAKKVNLNSNTMLPGFIDGHAHFTAFSIQAIGAQILPPPDAGAKNIPELIKILKAWNTPENRALTGWVFGMGFDDSILEEKRFPTKHDLDEVTTEFPVMIVHISGHFAVVNSKGLEKIGYDASTKNPEGGVIRREEGSNEPNGVLEELAAIPYAFKATTPVTKEASDKFFEAGQNMALSYGYTTAQDGRTMKASHDMLAAASENDKLKLDVVSYIDYTVVDELMSTPWNSTTYNNHYRIGGMKVTLDGSPQGRTAWRTIPYLIPPDGQDANYKGYPAIPSDSTLLTIYEKGYKNNWQILSHTNGDAAADQLLRTMRKLEERYSHDKRRDVIIHGQYIRKDQLDDAKDLNLMVSLFPLHTFYWGDWHKQIIGDSLGNKISPTRTALDKGVKITIHTDAPVALPNLMRMVGISVERKSRSGQVIGADEKISAYEALQGITSWSAYQHFEEDSKGTLEVGKLADLVVLDKNPLKVPEADIKEILVLETIKEGKSVYLKPKK</sequence>
<evidence type="ECO:0000313" key="3">
    <source>
        <dbReference type="Proteomes" id="UP000308713"/>
    </source>
</evidence>
<dbReference type="AlphaFoldDB" id="A0A5C4SLL1"/>
<dbReference type="InterPro" id="IPR033932">
    <property type="entry name" value="YtcJ-like"/>
</dbReference>
<evidence type="ECO:0000313" key="2">
    <source>
        <dbReference type="EMBL" id="TNJ44300.1"/>
    </source>
</evidence>
<proteinExistence type="predicted"/>
<dbReference type="SUPFAM" id="SSF51338">
    <property type="entry name" value="Composite domain of metallo-dependent hydrolases"/>
    <property type="match status" value="1"/>
</dbReference>
<dbReference type="InterPro" id="IPR011059">
    <property type="entry name" value="Metal-dep_hydrolase_composite"/>
</dbReference>
<keyword evidence="3" id="KW-1185">Reference proteome</keyword>
<gene>
    <name evidence="2" type="ORF">FGF67_09745</name>
</gene>
<reference evidence="2 3" key="1">
    <citation type="submission" date="2019-05" db="EMBL/GenBank/DDBJ databases">
        <title>Tamlana fucoidanivorans sp. nov., isolated from the surface of algae collected from Fujian province in China.</title>
        <authorList>
            <person name="Li J."/>
        </authorList>
    </citation>
    <scope>NUCLEOTIDE SEQUENCE [LARGE SCALE GENOMIC DNA]</scope>
    <source>
        <strain evidence="2 3">CW2-9</strain>
    </source>
</reference>
<dbReference type="SUPFAM" id="SSF51556">
    <property type="entry name" value="Metallo-dependent hydrolases"/>
    <property type="match status" value="1"/>
</dbReference>
<dbReference type="PANTHER" id="PTHR22642:SF2">
    <property type="entry name" value="PROTEIN LONG AFTER FAR-RED 3"/>
    <property type="match status" value="1"/>
</dbReference>
<dbReference type="Gene3D" id="3.10.310.70">
    <property type="match status" value="1"/>
</dbReference>
<dbReference type="RefSeq" id="WP_139697202.1">
    <property type="nucleotide sequence ID" value="NZ_CP074074.1"/>
</dbReference>
<dbReference type="InterPro" id="IPR013108">
    <property type="entry name" value="Amidohydro_3"/>
</dbReference>
<evidence type="ECO:0000259" key="1">
    <source>
        <dbReference type="Pfam" id="PF07969"/>
    </source>
</evidence>
<dbReference type="Proteomes" id="UP000308713">
    <property type="component" value="Unassembled WGS sequence"/>
</dbReference>
<protein>
    <submittedName>
        <fullName evidence="2">Amidohydrolase</fullName>
    </submittedName>
</protein>
<organism evidence="2 3">
    <name type="scientific">Allotamlana fucoidanivorans</name>
    <dbReference type="NCBI Taxonomy" id="2583814"/>
    <lineage>
        <taxon>Bacteria</taxon>
        <taxon>Pseudomonadati</taxon>
        <taxon>Bacteroidota</taxon>
        <taxon>Flavobacteriia</taxon>
        <taxon>Flavobacteriales</taxon>
        <taxon>Flavobacteriaceae</taxon>
        <taxon>Allotamlana</taxon>
    </lineage>
</organism>
<dbReference type="OrthoDB" id="9767366at2"/>
<dbReference type="InterPro" id="IPR032466">
    <property type="entry name" value="Metal_Hydrolase"/>
</dbReference>
<dbReference type="Pfam" id="PF07969">
    <property type="entry name" value="Amidohydro_3"/>
    <property type="match status" value="1"/>
</dbReference>
<name>A0A5C4SLL1_9FLAO</name>
<keyword evidence="2" id="KW-0378">Hydrolase</keyword>
<accession>A0A5C4SLL1</accession>
<dbReference type="Gene3D" id="3.20.20.140">
    <property type="entry name" value="Metal-dependent hydrolases"/>
    <property type="match status" value="1"/>
</dbReference>